<reference evidence="11" key="1">
    <citation type="submission" date="2017-11" db="EMBL/GenBank/DDBJ databases">
        <title>Otitis media/interna in a cat caused by the recently described species Corynebacterium provencense.</title>
        <authorList>
            <person name="Kittl S."/>
            <person name="Brodard I."/>
            <person name="Rychener L."/>
            <person name="Jores J."/>
            <person name="Roosje P."/>
            <person name="Gobeli Brawand S."/>
        </authorList>
    </citation>
    <scope>NUCLEOTIDE SEQUENCE [LARGE SCALE GENOMIC DNA]</scope>
    <source>
        <strain evidence="11">17KM38</strain>
    </source>
</reference>
<evidence type="ECO:0000313" key="11">
    <source>
        <dbReference type="Proteomes" id="UP000247696"/>
    </source>
</evidence>
<keyword evidence="11" id="KW-1185">Reference proteome</keyword>
<evidence type="ECO:0000313" key="10">
    <source>
        <dbReference type="EMBL" id="AWT27008.1"/>
    </source>
</evidence>
<dbReference type="PROSITE" id="PS00794">
    <property type="entry name" value="HPPK"/>
    <property type="match status" value="1"/>
</dbReference>
<evidence type="ECO:0000256" key="3">
    <source>
        <dbReference type="ARBA" id="ARBA00013253"/>
    </source>
</evidence>
<dbReference type="STRING" id="1737425.GCA_900049755_01598"/>
<dbReference type="PANTHER" id="PTHR43071:SF1">
    <property type="entry name" value="2-AMINO-4-HYDROXY-6-HYDROXYMETHYLDIHYDROPTERIDINE PYROPHOSPHOKINASE"/>
    <property type="match status" value="1"/>
</dbReference>
<dbReference type="OrthoDB" id="9808041at2"/>
<evidence type="ECO:0000256" key="5">
    <source>
        <dbReference type="ARBA" id="ARBA00022741"/>
    </source>
</evidence>
<evidence type="ECO:0000256" key="8">
    <source>
        <dbReference type="ARBA" id="ARBA00022909"/>
    </source>
</evidence>
<dbReference type="Gene3D" id="3.30.70.560">
    <property type="entry name" value="7,8-Dihydro-6-hydroxymethylpterin-pyrophosphokinase HPPK"/>
    <property type="match status" value="1"/>
</dbReference>
<dbReference type="InterPro" id="IPR035907">
    <property type="entry name" value="Hppk_sf"/>
</dbReference>
<keyword evidence="5" id="KW-0547">Nucleotide-binding</keyword>
<dbReference type="KEGG" id="cpre:Csp1_22580"/>
<evidence type="ECO:0000259" key="9">
    <source>
        <dbReference type="PROSITE" id="PS00794"/>
    </source>
</evidence>
<dbReference type="GO" id="GO:0005524">
    <property type="term" value="F:ATP binding"/>
    <property type="evidence" value="ECO:0007669"/>
    <property type="project" value="UniProtKB-KW"/>
</dbReference>
<gene>
    <name evidence="10" type="primary">folK</name>
    <name evidence="10" type="ORF">Csp1_22580</name>
</gene>
<evidence type="ECO:0000256" key="1">
    <source>
        <dbReference type="ARBA" id="ARBA00000198"/>
    </source>
</evidence>
<dbReference type="EC" id="2.7.6.3" evidence="3"/>
<keyword evidence="8" id="KW-0289">Folate biosynthesis</keyword>
<evidence type="ECO:0000256" key="6">
    <source>
        <dbReference type="ARBA" id="ARBA00022777"/>
    </source>
</evidence>
<dbReference type="Proteomes" id="UP000247696">
    <property type="component" value="Chromosome"/>
</dbReference>
<sequence length="180" mass="19171">MKAVLAFGANLPGDLGDPVAQIARAARSLAESPGITVTAASAMYATPPWGVEDQAEFRNSVLVVEVDEALFSPLDLLHRCQDEEKAAHRVRHRHWGPRTLDIDLISLWSAGVEIHSGGRWGAELVLPHPWAHARAFVLVPWNDADPAATLDGQPVAGLMASCPAGDLAGVRALPDVAWAP</sequence>
<dbReference type="GO" id="GO:0003848">
    <property type="term" value="F:2-amino-4-hydroxy-6-hydroxymethyldihydropteridine diphosphokinase activity"/>
    <property type="evidence" value="ECO:0007669"/>
    <property type="project" value="UniProtKB-EC"/>
</dbReference>
<name>A0A2Z3YQE0_9CORY</name>
<protein>
    <recommendedName>
        <fullName evidence="3">2-amino-4-hydroxy-6-hydroxymethyldihydropteridine diphosphokinase</fullName>
        <ecNumber evidence="3">2.7.6.3</ecNumber>
    </recommendedName>
</protein>
<dbReference type="CDD" id="cd00483">
    <property type="entry name" value="HPPK"/>
    <property type="match status" value="1"/>
</dbReference>
<comment type="catalytic activity">
    <reaction evidence="1">
        <text>6-hydroxymethyl-7,8-dihydropterin + ATP = (7,8-dihydropterin-6-yl)methyl diphosphate + AMP + H(+)</text>
        <dbReference type="Rhea" id="RHEA:11412"/>
        <dbReference type="ChEBI" id="CHEBI:15378"/>
        <dbReference type="ChEBI" id="CHEBI:30616"/>
        <dbReference type="ChEBI" id="CHEBI:44841"/>
        <dbReference type="ChEBI" id="CHEBI:72950"/>
        <dbReference type="ChEBI" id="CHEBI:456215"/>
        <dbReference type="EC" id="2.7.6.3"/>
    </reaction>
</comment>
<dbReference type="AlphaFoldDB" id="A0A2Z3YQE0"/>
<dbReference type="SUPFAM" id="SSF55083">
    <property type="entry name" value="6-hydroxymethyl-7,8-dihydropterin pyrophosphokinase, HPPK"/>
    <property type="match status" value="1"/>
</dbReference>
<organism evidence="10 11">
    <name type="scientific">Corynebacterium provencense</name>
    <dbReference type="NCBI Taxonomy" id="1737425"/>
    <lineage>
        <taxon>Bacteria</taxon>
        <taxon>Bacillati</taxon>
        <taxon>Actinomycetota</taxon>
        <taxon>Actinomycetes</taxon>
        <taxon>Mycobacteriales</taxon>
        <taxon>Corynebacteriaceae</taxon>
        <taxon>Corynebacterium</taxon>
    </lineage>
</organism>
<evidence type="ECO:0000256" key="4">
    <source>
        <dbReference type="ARBA" id="ARBA00022679"/>
    </source>
</evidence>
<evidence type="ECO:0000256" key="2">
    <source>
        <dbReference type="ARBA" id="ARBA00005051"/>
    </source>
</evidence>
<dbReference type="GO" id="GO:0046656">
    <property type="term" value="P:folic acid biosynthetic process"/>
    <property type="evidence" value="ECO:0007669"/>
    <property type="project" value="UniProtKB-KW"/>
</dbReference>
<keyword evidence="7" id="KW-0067">ATP-binding</keyword>
<dbReference type="GO" id="GO:0016301">
    <property type="term" value="F:kinase activity"/>
    <property type="evidence" value="ECO:0007669"/>
    <property type="project" value="UniProtKB-KW"/>
</dbReference>
<dbReference type="RefSeq" id="WP_110482048.1">
    <property type="nucleotide sequence ID" value="NZ_CP024988.1"/>
</dbReference>
<evidence type="ECO:0000256" key="7">
    <source>
        <dbReference type="ARBA" id="ARBA00022840"/>
    </source>
</evidence>
<dbReference type="EMBL" id="CP024988">
    <property type="protein sequence ID" value="AWT27008.1"/>
    <property type="molecule type" value="Genomic_DNA"/>
</dbReference>
<dbReference type="InterPro" id="IPR000550">
    <property type="entry name" value="Hppk"/>
</dbReference>
<dbReference type="Pfam" id="PF01288">
    <property type="entry name" value="HPPK"/>
    <property type="match status" value="1"/>
</dbReference>
<accession>A0A2Z3YQE0</accession>
<dbReference type="NCBIfam" id="TIGR01498">
    <property type="entry name" value="folK"/>
    <property type="match status" value="1"/>
</dbReference>
<dbReference type="GO" id="GO:0046654">
    <property type="term" value="P:tetrahydrofolate biosynthetic process"/>
    <property type="evidence" value="ECO:0007669"/>
    <property type="project" value="UniProtKB-UniPathway"/>
</dbReference>
<proteinExistence type="predicted"/>
<keyword evidence="6 10" id="KW-0418">Kinase</keyword>
<keyword evidence="4 10" id="KW-0808">Transferase</keyword>
<comment type="pathway">
    <text evidence="2">Cofactor biosynthesis; tetrahydrofolate biosynthesis; 2-amino-4-hydroxy-6-hydroxymethyl-7,8-dihydropteridine diphosphate from 7,8-dihydroneopterin triphosphate: step 4/4.</text>
</comment>
<feature type="domain" description="7,8-dihydro-6-hydroxymethylpterin-pyrophosphokinase" evidence="9">
    <location>
        <begin position="94"/>
        <end position="105"/>
    </location>
</feature>
<dbReference type="PANTHER" id="PTHR43071">
    <property type="entry name" value="2-AMINO-4-HYDROXY-6-HYDROXYMETHYLDIHYDROPTERIDINE PYROPHOSPHOKINASE"/>
    <property type="match status" value="1"/>
</dbReference>
<dbReference type="UniPathway" id="UPA00077">
    <property type="reaction ID" value="UER00155"/>
</dbReference>